<name>A0A938Y0R7_9BACL</name>
<sequence length="166" mass="18483">MSKGKKTEKIPGKGVSFKTRVDEHPAVMEWINIQSNLADSFRYLIEQEIIRRGGVVDLQLIIPAKRNFDFPVTELVASNSVMPLIEQIPAPQIRQQQPILNATEGVGEVASSGKEIESPHHEKGSMEKPVADEVDQVTIPKKEEDADSSDSEAIFEIDDDDIESWS</sequence>
<dbReference type="EMBL" id="JAFBEB010000009">
    <property type="protein sequence ID" value="MBM7591073.1"/>
    <property type="molecule type" value="Genomic_DNA"/>
</dbReference>
<organism evidence="2 3">
    <name type="scientific">Brevibacillus fulvus</name>
    <dbReference type="NCBI Taxonomy" id="1125967"/>
    <lineage>
        <taxon>Bacteria</taxon>
        <taxon>Bacillati</taxon>
        <taxon>Bacillota</taxon>
        <taxon>Bacilli</taxon>
        <taxon>Bacillales</taxon>
        <taxon>Paenibacillaceae</taxon>
        <taxon>Brevibacillus</taxon>
    </lineage>
</organism>
<evidence type="ECO:0000313" key="3">
    <source>
        <dbReference type="Proteomes" id="UP000717624"/>
    </source>
</evidence>
<dbReference type="AlphaFoldDB" id="A0A938Y0R7"/>
<keyword evidence="3" id="KW-1185">Reference proteome</keyword>
<feature type="compositionally biased region" description="Acidic residues" evidence="1">
    <location>
        <begin position="145"/>
        <end position="166"/>
    </location>
</feature>
<reference evidence="2" key="1">
    <citation type="submission" date="2021-01" db="EMBL/GenBank/DDBJ databases">
        <title>Genomic Encyclopedia of Type Strains, Phase IV (KMG-IV): sequencing the most valuable type-strain genomes for metagenomic binning, comparative biology and taxonomic classification.</title>
        <authorList>
            <person name="Goeker M."/>
        </authorList>
    </citation>
    <scope>NUCLEOTIDE SEQUENCE</scope>
    <source>
        <strain evidence="2">DSM 25523</strain>
    </source>
</reference>
<feature type="region of interest" description="Disordered" evidence="1">
    <location>
        <begin position="106"/>
        <end position="166"/>
    </location>
</feature>
<dbReference type="RefSeq" id="WP_204518814.1">
    <property type="nucleotide sequence ID" value="NZ_BAABIN010000014.1"/>
</dbReference>
<accession>A0A938Y0R7</accession>
<feature type="compositionally biased region" description="Basic and acidic residues" evidence="1">
    <location>
        <begin position="114"/>
        <end position="131"/>
    </location>
</feature>
<evidence type="ECO:0000256" key="1">
    <source>
        <dbReference type="SAM" id="MobiDB-lite"/>
    </source>
</evidence>
<dbReference type="Proteomes" id="UP000717624">
    <property type="component" value="Unassembled WGS sequence"/>
</dbReference>
<gene>
    <name evidence="2" type="ORF">JOD01_002699</name>
</gene>
<protein>
    <submittedName>
        <fullName evidence="2">Uncharacterized protein</fullName>
    </submittedName>
</protein>
<comment type="caution">
    <text evidence="2">The sequence shown here is derived from an EMBL/GenBank/DDBJ whole genome shotgun (WGS) entry which is preliminary data.</text>
</comment>
<evidence type="ECO:0000313" key="2">
    <source>
        <dbReference type="EMBL" id="MBM7591073.1"/>
    </source>
</evidence>
<proteinExistence type="predicted"/>